<evidence type="ECO:0000313" key="10">
    <source>
        <dbReference type="EMBL" id="MFE8696584.1"/>
    </source>
</evidence>
<comment type="similarity">
    <text evidence="2">Belongs to the GerABKC lipoprotein family.</text>
</comment>
<dbReference type="PANTHER" id="PTHR35789">
    <property type="entry name" value="SPORE GERMINATION PROTEIN B3"/>
    <property type="match status" value="1"/>
</dbReference>
<comment type="subcellular location">
    <subcellularLocation>
        <location evidence="1">Membrane</location>
        <topology evidence="1">Lipid-anchor</topology>
    </subcellularLocation>
</comment>
<feature type="domain" description="Spore germination GerAC-like C-terminal" evidence="8">
    <location>
        <begin position="220"/>
        <end position="386"/>
    </location>
</feature>
<reference evidence="10 11" key="1">
    <citation type="submission" date="2024-08" db="EMBL/GenBank/DDBJ databases">
        <title>Two novel Cytobacillus novel species.</title>
        <authorList>
            <person name="Liu G."/>
        </authorList>
    </citation>
    <scope>NUCLEOTIDE SEQUENCE [LARGE SCALE GENOMIC DNA]</scope>
    <source>
        <strain evidence="10 11">FJAT-53684</strain>
    </source>
</reference>
<dbReference type="Pfam" id="PF25198">
    <property type="entry name" value="Spore_GerAC_N"/>
    <property type="match status" value="1"/>
</dbReference>
<dbReference type="Pfam" id="PF05504">
    <property type="entry name" value="Spore_GerAC"/>
    <property type="match status" value="1"/>
</dbReference>
<dbReference type="Gene3D" id="3.30.300.210">
    <property type="entry name" value="Nutrient germinant receptor protein C, domain 3"/>
    <property type="match status" value="1"/>
</dbReference>
<evidence type="ECO:0000313" key="11">
    <source>
        <dbReference type="Proteomes" id="UP001601058"/>
    </source>
</evidence>
<keyword evidence="5" id="KW-0472">Membrane</keyword>
<evidence type="ECO:0000256" key="5">
    <source>
        <dbReference type="ARBA" id="ARBA00023136"/>
    </source>
</evidence>
<evidence type="ECO:0000256" key="1">
    <source>
        <dbReference type="ARBA" id="ARBA00004635"/>
    </source>
</evidence>
<dbReference type="Proteomes" id="UP001601058">
    <property type="component" value="Unassembled WGS sequence"/>
</dbReference>
<comment type="caution">
    <text evidence="10">The sequence shown here is derived from an EMBL/GenBank/DDBJ whole genome shotgun (WGS) entry which is preliminary data.</text>
</comment>
<evidence type="ECO:0000256" key="4">
    <source>
        <dbReference type="ARBA" id="ARBA00022729"/>
    </source>
</evidence>
<name>A0ABW6JXF8_9BACI</name>
<dbReference type="InterPro" id="IPR057336">
    <property type="entry name" value="GerAC_N"/>
</dbReference>
<dbReference type="EMBL" id="JBIACJ010000004">
    <property type="protein sequence ID" value="MFE8696584.1"/>
    <property type="molecule type" value="Genomic_DNA"/>
</dbReference>
<dbReference type="InterPro" id="IPR046953">
    <property type="entry name" value="Spore_GerAC-like_C"/>
</dbReference>
<dbReference type="InterPro" id="IPR038501">
    <property type="entry name" value="Spore_GerAC_C_sf"/>
</dbReference>
<protein>
    <submittedName>
        <fullName evidence="10">Ger(X)C family spore germination protein</fullName>
    </submittedName>
</protein>
<keyword evidence="7" id="KW-0449">Lipoprotein</keyword>
<evidence type="ECO:0000259" key="9">
    <source>
        <dbReference type="Pfam" id="PF25198"/>
    </source>
</evidence>
<evidence type="ECO:0000256" key="7">
    <source>
        <dbReference type="ARBA" id="ARBA00023288"/>
    </source>
</evidence>
<accession>A0ABW6JXF8</accession>
<keyword evidence="6" id="KW-0564">Palmitate</keyword>
<dbReference type="InterPro" id="IPR008844">
    <property type="entry name" value="Spore_GerAC-like"/>
</dbReference>
<dbReference type="RefSeq" id="WP_389218823.1">
    <property type="nucleotide sequence ID" value="NZ_JBIACJ010000004.1"/>
</dbReference>
<gene>
    <name evidence="10" type="ORF">ACFYKT_09575</name>
</gene>
<keyword evidence="11" id="KW-1185">Reference proteome</keyword>
<evidence type="ECO:0000259" key="8">
    <source>
        <dbReference type="Pfam" id="PF05504"/>
    </source>
</evidence>
<evidence type="ECO:0000256" key="2">
    <source>
        <dbReference type="ARBA" id="ARBA00007886"/>
    </source>
</evidence>
<evidence type="ECO:0000256" key="6">
    <source>
        <dbReference type="ARBA" id="ARBA00023139"/>
    </source>
</evidence>
<dbReference type="NCBIfam" id="TIGR02887">
    <property type="entry name" value="spore_ger_x_C"/>
    <property type="match status" value="1"/>
</dbReference>
<sequence length="390" mass="43920">MKFLQFVVLFFVIILFLPGCWSSKEIEELALNVGVAIDPGDEQIPANQLDENRDTYSKENILSVTYQYLIHPSDAQNQGSNQARFENTTVIGDLNHQMLREIALKKGDPIMLHHTKVIVINGKLLKETSLEEILDYFLRDNEMRPSCLLLISSVPAYQTLESASIDVVPAFQLIDISDNVYRTNKIISPVTLAKVEGKMFSGFSYLLQNIYAMNGNRKYSGAAVIKGKTNKLVGSLNEDEVVGINLISGEAKGGVLKSQDEEGKVISYEIKELKSRIIPVVKGDDISFEIKLKSKGRISEDWFDQQSSSDKFLKKAKLIIRNEIGKAIESTLSKTQKEFKVDVIGCGKELSIKYPKVWDSVKDNWDELFAELPITYNINLEITDYGTKVY</sequence>
<keyword evidence="3" id="KW-0309">Germination</keyword>
<organism evidence="10 11">
    <name type="scientific">Cytobacillus mangrovibacter</name>
    <dbReference type="NCBI Taxonomy" id="3299024"/>
    <lineage>
        <taxon>Bacteria</taxon>
        <taxon>Bacillati</taxon>
        <taxon>Bacillota</taxon>
        <taxon>Bacilli</taxon>
        <taxon>Bacillales</taxon>
        <taxon>Bacillaceae</taxon>
        <taxon>Cytobacillus</taxon>
    </lineage>
</organism>
<proteinExistence type="inferred from homology"/>
<evidence type="ECO:0000256" key="3">
    <source>
        <dbReference type="ARBA" id="ARBA00022544"/>
    </source>
</evidence>
<dbReference type="PANTHER" id="PTHR35789:SF1">
    <property type="entry name" value="SPORE GERMINATION PROTEIN B3"/>
    <property type="match status" value="1"/>
</dbReference>
<feature type="domain" description="Spore germination protein N-terminal" evidence="9">
    <location>
        <begin position="23"/>
        <end position="199"/>
    </location>
</feature>
<keyword evidence="4" id="KW-0732">Signal</keyword>